<dbReference type="PROSITE" id="PS50109">
    <property type="entry name" value="HIS_KIN"/>
    <property type="match status" value="1"/>
</dbReference>
<dbReference type="PRINTS" id="PR00344">
    <property type="entry name" value="BCTRLSENSOR"/>
</dbReference>
<feature type="coiled-coil region" evidence="9">
    <location>
        <begin position="4"/>
        <end position="45"/>
    </location>
</feature>
<dbReference type="InterPro" id="IPR000014">
    <property type="entry name" value="PAS"/>
</dbReference>
<dbReference type="PANTHER" id="PTHR43065">
    <property type="entry name" value="SENSOR HISTIDINE KINASE"/>
    <property type="match status" value="1"/>
</dbReference>
<dbReference type="GO" id="GO:0006355">
    <property type="term" value="P:regulation of DNA-templated transcription"/>
    <property type="evidence" value="ECO:0007669"/>
    <property type="project" value="InterPro"/>
</dbReference>
<dbReference type="GO" id="GO:0000155">
    <property type="term" value="F:phosphorelay sensor kinase activity"/>
    <property type="evidence" value="ECO:0007669"/>
    <property type="project" value="InterPro"/>
</dbReference>
<evidence type="ECO:0000256" key="5">
    <source>
        <dbReference type="ARBA" id="ARBA00022741"/>
    </source>
</evidence>
<sequence>MSDLDLLQRRFDRERAARKEAEMLLEQKSREVYETNCQLRDLAEQNTAIVESAAEGILTYSSDGKILTINRSAERLFGVSRSNSLNLRDLFEAGENAEAVLFRCDVDLGGEADHNIDSQPDADSNEIVAVRSSGKVFLSGISVSCTTHCKQKMFTVLVRDLSRRKRMEAKLNQAQKMESIGQLAAGIAHEINTPIQFVNDNLQFLQDAFEDLSELLDLFDQLLASVKADEPANKLVEQIDSQSEVADLPFLKEEFPNAFSQTLEGIQRVAKIVVAMKEFSQPPSEGKSQLDINQAIENALTIAASQFRDVATVKTDLQQGLPGIVCLGAQINQVLLNILANASEALAEQCGDTKGEILVTTRMIDNDLEIRVEDNGPGIPEHIRDRIFEPFFTTKEVGKGTGQGLAFVYDIVVNRHDGSIQAVASPSGGTTFVIHIPVPKVMDTEKREYENSIG</sequence>
<dbReference type="SMART" id="SM00091">
    <property type="entry name" value="PAS"/>
    <property type="match status" value="1"/>
</dbReference>
<dbReference type="Gene3D" id="3.30.450.20">
    <property type="entry name" value="PAS domain"/>
    <property type="match status" value="1"/>
</dbReference>
<keyword evidence="8" id="KW-0902">Two-component regulatory system</keyword>
<dbReference type="Pfam" id="PF00989">
    <property type="entry name" value="PAS"/>
    <property type="match status" value="1"/>
</dbReference>
<dbReference type="CDD" id="cd00082">
    <property type="entry name" value="HisKA"/>
    <property type="match status" value="1"/>
</dbReference>
<keyword evidence="13" id="KW-1185">Reference proteome</keyword>
<proteinExistence type="predicted"/>
<dbReference type="EMBL" id="CP036526">
    <property type="protein sequence ID" value="QDT12180.1"/>
    <property type="molecule type" value="Genomic_DNA"/>
</dbReference>
<dbReference type="NCBIfam" id="TIGR00229">
    <property type="entry name" value="sensory_box"/>
    <property type="match status" value="1"/>
</dbReference>
<evidence type="ECO:0000256" key="4">
    <source>
        <dbReference type="ARBA" id="ARBA00022679"/>
    </source>
</evidence>
<accession>A0A517NYH7</accession>
<keyword evidence="5" id="KW-0547">Nucleotide-binding</keyword>
<dbReference type="InterPro" id="IPR035965">
    <property type="entry name" value="PAS-like_dom_sf"/>
</dbReference>
<evidence type="ECO:0000259" key="11">
    <source>
        <dbReference type="PROSITE" id="PS50112"/>
    </source>
</evidence>
<keyword evidence="4 12" id="KW-0808">Transferase</keyword>
<dbReference type="Gene3D" id="3.30.565.10">
    <property type="entry name" value="Histidine kinase-like ATPase, C-terminal domain"/>
    <property type="match status" value="1"/>
</dbReference>
<dbReference type="AlphaFoldDB" id="A0A517NYH7"/>
<evidence type="ECO:0000256" key="6">
    <source>
        <dbReference type="ARBA" id="ARBA00022777"/>
    </source>
</evidence>
<organism evidence="12 13">
    <name type="scientific">Stieleria marina</name>
    <dbReference type="NCBI Taxonomy" id="1930275"/>
    <lineage>
        <taxon>Bacteria</taxon>
        <taxon>Pseudomonadati</taxon>
        <taxon>Planctomycetota</taxon>
        <taxon>Planctomycetia</taxon>
        <taxon>Pirellulales</taxon>
        <taxon>Pirellulaceae</taxon>
        <taxon>Stieleria</taxon>
    </lineage>
</organism>
<keyword evidence="6 12" id="KW-0418">Kinase</keyword>
<dbReference type="InterPro" id="IPR036890">
    <property type="entry name" value="HATPase_C_sf"/>
</dbReference>
<dbReference type="RefSeq" id="WP_145419893.1">
    <property type="nucleotide sequence ID" value="NZ_CP036526.1"/>
</dbReference>
<dbReference type="OrthoDB" id="260274at2"/>
<keyword evidence="3" id="KW-0597">Phosphoprotein</keyword>
<dbReference type="InterPro" id="IPR036097">
    <property type="entry name" value="HisK_dim/P_sf"/>
</dbReference>
<evidence type="ECO:0000256" key="9">
    <source>
        <dbReference type="SAM" id="Coils"/>
    </source>
</evidence>
<name>A0A517NYH7_9BACT</name>
<dbReference type="InterPro" id="IPR013767">
    <property type="entry name" value="PAS_fold"/>
</dbReference>
<dbReference type="InterPro" id="IPR003661">
    <property type="entry name" value="HisK_dim/P_dom"/>
</dbReference>
<dbReference type="GO" id="GO:0005524">
    <property type="term" value="F:ATP binding"/>
    <property type="evidence" value="ECO:0007669"/>
    <property type="project" value="UniProtKB-KW"/>
</dbReference>
<evidence type="ECO:0000256" key="7">
    <source>
        <dbReference type="ARBA" id="ARBA00022840"/>
    </source>
</evidence>
<dbReference type="EC" id="2.7.13.3" evidence="2"/>
<evidence type="ECO:0000313" key="13">
    <source>
        <dbReference type="Proteomes" id="UP000319817"/>
    </source>
</evidence>
<evidence type="ECO:0000313" key="12">
    <source>
        <dbReference type="EMBL" id="QDT12180.1"/>
    </source>
</evidence>
<evidence type="ECO:0000256" key="8">
    <source>
        <dbReference type="ARBA" id="ARBA00023012"/>
    </source>
</evidence>
<dbReference type="PROSITE" id="PS50112">
    <property type="entry name" value="PAS"/>
    <property type="match status" value="1"/>
</dbReference>
<reference evidence="12 13" key="1">
    <citation type="submission" date="2019-02" db="EMBL/GenBank/DDBJ databases">
        <title>Deep-cultivation of Planctomycetes and their phenomic and genomic characterization uncovers novel biology.</title>
        <authorList>
            <person name="Wiegand S."/>
            <person name="Jogler M."/>
            <person name="Boedeker C."/>
            <person name="Pinto D."/>
            <person name="Vollmers J."/>
            <person name="Rivas-Marin E."/>
            <person name="Kohn T."/>
            <person name="Peeters S.H."/>
            <person name="Heuer A."/>
            <person name="Rast P."/>
            <person name="Oberbeckmann S."/>
            <person name="Bunk B."/>
            <person name="Jeske O."/>
            <person name="Meyerdierks A."/>
            <person name="Storesund J.E."/>
            <person name="Kallscheuer N."/>
            <person name="Luecker S."/>
            <person name="Lage O.M."/>
            <person name="Pohl T."/>
            <person name="Merkel B.J."/>
            <person name="Hornburger P."/>
            <person name="Mueller R.-W."/>
            <person name="Bruemmer F."/>
            <person name="Labrenz M."/>
            <person name="Spormann A.M."/>
            <person name="Op den Camp H."/>
            <person name="Overmann J."/>
            <person name="Amann R."/>
            <person name="Jetten M.S.M."/>
            <person name="Mascher T."/>
            <person name="Medema M.H."/>
            <person name="Devos D.P."/>
            <person name="Kaster A.-K."/>
            <person name="Ovreas L."/>
            <person name="Rohde M."/>
            <person name="Galperin M.Y."/>
            <person name="Jogler C."/>
        </authorList>
    </citation>
    <scope>NUCLEOTIDE SEQUENCE [LARGE SCALE GENOMIC DNA]</scope>
    <source>
        <strain evidence="12 13">K23_9</strain>
    </source>
</reference>
<keyword evidence="7" id="KW-0067">ATP-binding</keyword>
<evidence type="ECO:0000256" key="3">
    <source>
        <dbReference type="ARBA" id="ARBA00022553"/>
    </source>
</evidence>
<dbReference type="Gene3D" id="1.10.287.130">
    <property type="match status" value="1"/>
</dbReference>
<dbReference type="Proteomes" id="UP000319817">
    <property type="component" value="Chromosome"/>
</dbReference>
<dbReference type="InterPro" id="IPR004358">
    <property type="entry name" value="Sig_transdc_His_kin-like_C"/>
</dbReference>
<gene>
    <name evidence="12" type="primary">kinA_2</name>
    <name evidence="12" type="ORF">K239x_41890</name>
</gene>
<evidence type="ECO:0000256" key="1">
    <source>
        <dbReference type="ARBA" id="ARBA00000085"/>
    </source>
</evidence>
<dbReference type="Pfam" id="PF02518">
    <property type="entry name" value="HATPase_c"/>
    <property type="match status" value="1"/>
</dbReference>
<feature type="domain" description="PAS" evidence="11">
    <location>
        <begin position="42"/>
        <end position="92"/>
    </location>
</feature>
<keyword evidence="9" id="KW-0175">Coiled coil</keyword>
<dbReference type="InterPro" id="IPR005467">
    <property type="entry name" value="His_kinase_dom"/>
</dbReference>
<evidence type="ECO:0000256" key="2">
    <source>
        <dbReference type="ARBA" id="ARBA00012438"/>
    </source>
</evidence>
<protein>
    <recommendedName>
        <fullName evidence="2">histidine kinase</fullName>
        <ecNumber evidence="2">2.7.13.3</ecNumber>
    </recommendedName>
</protein>
<dbReference type="InterPro" id="IPR003594">
    <property type="entry name" value="HATPase_dom"/>
</dbReference>
<dbReference type="SUPFAM" id="SSF47384">
    <property type="entry name" value="Homodimeric domain of signal transducing histidine kinase"/>
    <property type="match status" value="1"/>
</dbReference>
<dbReference type="SUPFAM" id="SSF55874">
    <property type="entry name" value="ATPase domain of HSP90 chaperone/DNA topoisomerase II/histidine kinase"/>
    <property type="match status" value="1"/>
</dbReference>
<dbReference type="SUPFAM" id="SSF55785">
    <property type="entry name" value="PYP-like sensor domain (PAS domain)"/>
    <property type="match status" value="1"/>
</dbReference>
<evidence type="ECO:0000259" key="10">
    <source>
        <dbReference type="PROSITE" id="PS50109"/>
    </source>
</evidence>
<feature type="domain" description="Histidine kinase" evidence="10">
    <location>
        <begin position="186"/>
        <end position="440"/>
    </location>
</feature>
<dbReference type="PANTHER" id="PTHR43065:SF46">
    <property type="entry name" value="C4-DICARBOXYLATE TRANSPORT SENSOR PROTEIN DCTB"/>
    <property type="match status" value="1"/>
</dbReference>
<dbReference type="SMART" id="SM00387">
    <property type="entry name" value="HATPase_c"/>
    <property type="match status" value="1"/>
</dbReference>
<comment type="catalytic activity">
    <reaction evidence="1">
        <text>ATP + protein L-histidine = ADP + protein N-phospho-L-histidine.</text>
        <dbReference type="EC" id="2.7.13.3"/>
    </reaction>
</comment>